<dbReference type="EMBL" id="JBHSGR010000018">
    <property type="protein sequence ID" value="MFC4694958.1"/>
    <property type="molecule type" value="Genomic_DNA"/>
</dbReference>
<gene>
    <name evidence="1" type="ORF">ACFO3M_16280</name>
</gene>
<dbReference type="InterPro" id="IPR011008">
    <property type="entry name" value="Dimeric_a/b-barrel"/>
</dbReference>
<evidence type="ECO:0008006" key="3">
    <source>
        <dbReference type="Google" id="ProtNLM"/>
    </source>
</evidence>
<dbReference type="RefSeq" id="WP_387990944.1">
    <property type="nucleotide sequence ID" value="NZ_JBHSGR010000018.1"/>
</dbReference>
<comment type="caution">
    <text evidence="1">The sequence shown here is derived from an EMBL/GenBank/DDBJ whole genome shotgun (WGS) entry which is preliminary data.</text>
</comment>
<evidence type="ECO:0000313" key="1">
    <source>
        <dbReference type="EMBL" id="MFC4694958.1"/>
    </source>
</evidence>
<dbReference type="SUPFAM" id="SSF54909">
    <property type="entry name" value="Dimeric alpha+beta barrel"/>
    <property type="match status" value="1"/>
</dbReference>
<name>A0ABV9LLB6_9ACTN</name>
<sequence>MFAQVIQGRTTDTEAVFSAVEDWVAQLSPAAEGWLGSTTGVTDDGWFVTVVRFESADAARRNSDRPEQGRWWEGVRHLFEGEPAFLDSEDVTVDLFGDPDRAGFVQVMQGQTTDLERARELVRQMPRERLAEYRPDVLATMRIGSDDGRWVQVTWFTSEDEAREGERREPPAEWREVVEELTRLAKEPPTYLDLRGPLLHSRR</sequence>
<protein>
    <recommendedName>
        <fullName evidence="3">Antibiotic biosynthesis monooxygenase</fullName>
    </recommendedName>
</protein>
<evidence type="ECO:0000313" key="2">
    <source>
        <dbReference type="Proteomes" id="UP001596025"/>
    </source>
</evidence>
<dbReference type="Proteomes" id="UP001596025">
    <property type="component" value="Unassembled WGS sequence"/>
</dbReference>
<accession>A0ABV9LLB6</accession>
<proteinExistence type="predicted"/>
<reference evidence="2" key="1">
    <citation type="journal article" date="2019" name="Int. J. Syst. Evol. Microbiol.">
        <title>The Global Catalogue of Microorganisms (GCM) 10K type strain sequencing project: providing services to taxonomists for standard genome sequencing and annotation.</title>
        <authorList>
            <consortium name="The Broad Institute Genomics Platform"/>
            <consortium name="The Broad Institute Genome Sequencing Center for Infectious Disease"/>
            <person name="Wu L."/>
            <person name="Ma J."/>
        </authorList>
    </citation>
    <scope>NUCLEOTIDE SEQUENCE [LARGE SCALE GENOMIC DNA]</scope>
    <source>
        <strain evidence="2">CCUG 62763</strain>
    </source>
</reference>
<keyword evidence="2" id="KW-1185">Reference proteome</keyword>
<organism evidence="1 2">
    <name type="scientific">Geodermatophilus arenarius</name>
    <dbReference type="NCBI Taxonomy" id="1137990"/>
    <lineage>
        <taxon>Bacteria</taxon>
        <taxon>Bacillati</taxon>
        <taxon>Actinomycetota</taxon>
        <taxon>Actinomycetes</taxon>
        <taxon>Geodermatophilales</taxon>
        <taxon>Geodermatophilaceae</taxon>
        <taxon>Geodermatophilus</taxon>
    </lineage>
</organism>